<keyword evidence="2" id="KW-1133">Transmembrane helix</keyword>
<proteinExistence type="predicted"/>
<feature type="compositionally biased region" description="Low complexity" evidence="1">
    <location>
        <begin position="276"/>
        <end position="293"/>
    </location>
</feature>
<feature type="transmembrane region" description="Helical" evidence="2">
    <location>
        <begin position="1256"/>
        <end position="1277"/>
    </location>
</feature>
<feature type="compositionally biased region" description="Low complexity" evidence="1">
    <location>
        <begin position="1135"/>
        <end position="1147"/>
    </location>
</feature>
<dbReference type="SUPFAM" id="SSF55486">
    <property type="entry name" value="Metalloproteases ('zincins'), catalytic domain"/>
    <property type="match status" value="1"/>
</dbReference>
<dbReference type="PANTHER" id="PTHR12460:SF38">
    <property type="entry name" value="KINETOPLAST-ASSOCIATED PROTEIN-LIKE PROTEIN"/>
    <property type="match status" value="1"/>
</dbReference>
<feature type="transmembrane region" description="Helical" evidence="2">
    <location>
        <begin position="1072"/>
        <end position="1098"/>
    </location>
</feature>
<feature type="transmembrane region" description="Helical" evidence="2">
    <location>
        <begin position="1283"/>
        <end position="1306"/>
    </location>
</feature>
<feature type="compositionally biased region" description="Gly residues" evidence="1">
    <location>
        <begin position="1"/>
        <end position="12"/>
    </location>
</feature>
<dbReference type="PANTHER" id="PTHR12460">
    <property type="entry name" value="CYCLIN-DEPENDENT KINASE INHIBITOR-RELATED PROTEIN"/>
    <property type="match status" value="1"/>
</dbReference>
<feature type="region of interest" description="Disordered" evidence="1">
    <location>
        <begin position="1107"/>
        <end position="1182"/>
    </location>
</feature>
<name>A0ABR4NI19_9FUNG</name>
<evidence type="ECO:0000313" key="4">
    <source>
        <dbReference type="Proteomes" id="UP001527925"/>
    </source>
</evidence>
<feature type="transmembrane region" description="Helical" evidence="2">
    <location>
        <begin position="1187"/>
        <end position="1213"/>
    </location>
</feature>
<keyword evidence="4" id="KW-1185">Reference proteome</keyword>
<comment type="caution">
    <text evidence="3">The sequence shown here is derived from an EMBL/GenBank/DDBJ whole genome shotgun (WGS) entry which is preliminary data.</text>
</comment>
<gene>
    <name evidence="3" type="ORF">HK105_201452</name>
</gene>
<feature type="transmembrane region" description="Helical" evidence="2">
    <location>
        <begin position="1219"/>
        <end position="1244"/>
    </location>
</feature>
<feature type="region of interest" description="Disordered" evidence="1">
    <location>
        <begin position="1"/>
        <end position="25"/>
    </location>
</feature>
<reference evidence="3 4" key="1">
    <citation type="submission" date="2023-09" db="EMBL/GenBank/DDBJ databases">
        <title>Pangenome analysis of Batrachochytrium dendrobatidis and related Chytrids.</title>
        <authorList>
            <person name="Yacoub M.N."/>
            <person name="Stajich J.E."/>
            <person name="James T.Y."/>
        </authorList>
    </citation>
    <scope>NUCLEOTIDE SEQUENCE [LARGE SCALE GENOMIC DNA]</scope>
    <source>
        <strain evidence="3 4">JEL0888</strain>
    </source>
</reference>
<evidence type="ECO:0000256" key="1">
    <source>
        <dbReference type="SAM" id="MobiDB-lite"/>
    </source>
</evidence>
<evidence type="ECO:0000256" key="2">
    <source>
        <dbReference type="SAM" id="Phobius"/>
    </source>
</evidence>
<organism evidence="3 4">
    <name type="scientific">Polyrhizophydium stewartii</name>
    <dbReference type="NCBI Taxonomy" id="2732419"/>
    <lineage>
        <taxon>Eukaryota</taxon>
        <taxon>Fungi</taxon>
        <taxon>Fungi incertae sedis</taxon>
        <taxon>Chytridiomycota</taxon>
        <taxon>Chytridiomycota incertae sedis</taxon>
        <taxon>Chytridiomycetes</taxon>
        <taxon>Rhizophydiales</taxon>
        <taxon>Rhizophydiales incertae sedis</taxon>
        <taxon>Polyrhizophydium</taxon>
    </lineage>
</organism>
<feature type="region of interest" description="Disordered" evidence="1">
    <location>
        <begin position="268"/>
        <end position="293"/>
    </location>
</feature>
<accession>A0ABR4NI19</accession>
<feature type="compositionally biased region" description="Low complexity" evidence="1">
    <location>
        <begin position="1156"/>
        <end position="1177"/>
    </location>
</feature>
<dbReference type="EMBL" id="JADGIZ020000004">
    <property type="protein sequence ID" value="KAL2919177.1"/>
    <property type="molecule type" value="Genomic_DNA"/>
</dbReference>
<keyword evidence="2" id="KW-0472">Membrane</keyword>
<sequence length="1320" mass="138415">MPVGETMGGETIGGETQRRPRGDQERHMVASMSQIGECVAAQDAARLVAVCEALEAEQDVQLAARAGAVAGGLVPFAQLAGYVLQGDAASARFLVKRAVRSEQRTAAFAALAAVAAAQARGDWAGVHAALAALDREPWSDPEHGGSTLVVRAAAPLAAADKAAIAARVLHHPRWAALDPELRDCSPHWAHSVVRAAGLDVLRITPHVLGLPVLGADRVLAADAASGAWAAATVHGGSLDAAHLADDGLLHRPVPRARVARRSIHLAAIADDPAPRDQGPAPSGQGPAPSGQQDPAAVRLAGFRVSHDDAVRAARAAAPHVVAQHAHAADLGVAASIAANVALADSVQAEPMYLSEPGKPLVPIWRVFDTARVSQDRCIQYIDARDGRVIATIPTVHHAHRGYVFGERDMPAFGSRPPLTDLLGVTSPATSPLSGNNGGHGIRGADFQSSNSCFAYKCANGAVNGTCDETQSLCVDVDPKTMVEGRDYFTTTSYFATSGKFIDLDKDWDAAGYNKSIIYMAWLRAPVFASRLVQPNATTTANGTDYVWGADIDFAKLRGTEQNDAFSELQAYHLFTKHAEFMRNLIGDPSLCLIGSGTNCTTMDPRTNRTATRFDRQLRFATNFQSIKTYPDATSSFPDLFAQLDEGLGKNLSAPIVFYEHDDYGDAYFSGSDFQPPVNGTEFRDCTGGGCVSIQESVLDYFAFGQSGDSDWALNNCIVFHELTHAFVHKYIPDLPSIIWSPNGIKSDPGAMNEAWADYFAAIHCGISDFRDTYNHHPVRSLVNQNTCADTVGEVHTDSLIFSGALWEVRMAIPQTAGLTAANQVDFDKVVLQAMMQGHASDVFETQLQLVLQLVQQHAVLSVLAPKARAVFGRRVFDCRRVTPIGETSDPTFTLSSALTTAANLSTQPTQLAFEPRASDWGFRFEWKQWYISPLLGPLTIGYGRTRMLALVSFDCPIFLNGSNVDTIVPYAGCADGSNRTLQFIPADYDSKRTMGSLSVPFDGPAPKVVYVWFMHQVPASMVMYSTSMASVMCPAASWGARLAWRVAAYADAGVFAALGVQTLRGFNMVWRITAVVMGIVALFTIFGAAATALVVVVFRGLYGSAGGRGTPPSPLAPARPRKKAPGSGVSGSGASGSDASTRSDATGGSHGGAGSAGSASASERQRAQRAQGQAAAPRRSRPSVPKWATLGLLAAEFALGGGATALGLVALRFGAVRDAATLGALACLGGVHAVDAAYAGAMAARGGGGGGVRADALALLGAGVAGACAWAAAAAAAPRAAPAGAHAAVLAAAVAAALLVLVAVAVRLGRMCVVAALLAR</sequence>
<feature type="compositionally biased region" description="Basic and acidic residues" evidence="1">
    <location>
        <begin position="16"/>
        <end position="25"/>
    </location>
</feature>
<evidence type="ECO:0000313" key="3">
    <source>
        <dbReference type="EMBL" id="KAL2919177.1"/>
    </source>
</evidence>
<dbReference type="Proteomes" id="UP001527925">
    <property type="component" value="Unassembled WGS sequence"/>
</dbReference>
<protein>
    <submittedName>
        <fullName evidence="3">Uncharacterized protein</fullName>
    </submittedName>
</protein>
<keyword evidence="2" id="KW-0812">Transmembrane</keyword>